<dbReference type="EMBL" id="CP003326">
    <property type="protein sequence ID" value="AFS79423.1"/>
    <property type="molecule type" value="Genomic_DNA"/>
</dbReference>
<dbReference type="RefSeq" id="WP_014968557.1">
    <property type="nucleotide sequence ID" value="NC_018664.1"/>
</dbReference>
<evidence type="ECO:0000313" key="2">
    <source>
        <dbReference type="Proteomes" id="UP000006094"/>
    </source>
</evidence>
<keyword evidence="2" id="KW-1185">Reference proteome</keyword>
<organism evidence="1 2">
    <name type="scientific">Gottschalkia acidurici (strain ATCC 7906 / DSM 604 / BCRC 14475 / CIP 104303 / KCTC 5404 / NCIMB 10678 / 9a)</name>
    <name type="common">Clostridium acidurici</name>
    <dbReference type="NCBI Taxonomy" id="1128398"/>
    <lineage>
        <taxon>Bacteria</taxon>
        <taxon>Bacillati</taxon>
        <taxon>Bacillota</taxon>
        <taxon>Tissierellia</taxon>
        <taxon>Tissierellales</taxon>
        <taxon>Gottschalkiaceae</taxon>
        <taxon>Gottschalkia</taxon>
    </lineage>
</organism>
<evidence type="ECO:0000313" key="1">
    <source>
        <dbReference type="EMBL" id="AFS79423.1"/>
    </source>
</evidence>
<accession>K0B062</accession>
<dbReference type="STRING" id="1128398.Curi_c24280"/>
<dbReference type="Pfam" id="PF20116">
    <property type="entry name" value="DUF6506"/>
    <property type="match status" value="1"/>
</dbReference>
<name>K0B062_GOTA9</name>
<sequence>MFTEAYVIHVPDADASTHKTLLSTDTYKFIGVLVKDYDQALNECLKLVEEENVNCIILCAGFSNENVGDISKAVGDSVAVSVVRGDGPGNKIVSKCIEEAGWFNS</sequence>
<dbReference type="InterPro" id="IPR045441">
    <property type="entry name" value="DUF6506"/>
</dbReference>
<proteinExistence type="predicted"/>
<dbReference type="HOGENOM" id="CLU_2231830_0_0_9"/>
<dbReference type="KEGG" id="cad:Curi_c24280"/>
<dbReference type="OrthoDB" id="1551162at2"/>
<dbReference type="Proteomes" id="UP000006094">
    <property type="component" value="Chromosome"/>
</dbReference>
<reference evidence="1 2" key="1">
    <citation type="journal article" date="2012" name="PLoS ONE">
        <title>The purine-utilizing bacterium Clostridium acidurici 9a: a genome-guided metabolic reconsideration.</title>
        <authorList>
            <person name="Hartwich K."/>
            <person name="Poehlein A."/>
            <person name="Daniel R."/>
        </authorList>
    </citation>
    <scope>NUCLEOTIDE SEQUENCE [LARGE SCALE GENOMIC DNA]</scope>
    <source>
        <strain evidence="2">ATCC 7906 / DSM 604 / BCRC 14475 / CIP 104303 / KCTC 5404 / NCIMB 10678 / 9a</strain>
    </source>
</reference>
<protein>
    <submittedName>
        <fullName evidence="1">Uncharacterized protein</fullName>
    </submittedName>
</protein>
<gene>
    <name evidence="1" type="ordered locus">Curi_c24280</name>
</gene>
<dbReference type="AlphaFoldDB" id="K0B062"/>